<keyword evidence="2" id="KW-1185">Reference proteome</keyword>
<dbReference type="AlphaFoldDB" id="A0A1Y2AFS7"/>
<proteinExistence type="predicted"/>
<sequence>MATSSTTPNAATGSVASSIQSDTLLASTQPAASLDTVSTYASEIERRTGITQAMQDSIEWKSPEYPSDGRKGLPTELWSMIFTDVATTERGERLADGSANEYRERALGRLRLVCTDWWYHVTFNLSRPRASTYWTGVKKLELSESLDGPDGESLNSRLKLVDKSNRYSAVNLRIGLDYGKTRFPYEDGDFKSVKTLLVDLKEGDNGQRSAFLKYTLPQILVDTGVATRIERICINFSDCGEMDDYDQACSKSLTELFAKCDSLNEFACIYTTMGQAKIKATPPRGTVVSIILTPSESVFMNSMQERLAEYSGGDEDQSRATLTLAWTHRSKYNTQGSLLAKTLQLTGEDDIGDLTEPQMTERLQAKRIEVVGSCSFTGSLPFRLYPYRQQFLPRTSTGWPSEPS</sequence>
<evidence type="ECO:0000313" key="1">
    <source>
        <dbReference type="EMBL" id="ORY21468.1"/>
    </source>
</evidence>
<reference evidence="1 2" key="1">
    <citation type="submission" date="2016-07" db="EMBL/GenBank/DDBJ databases">
        <title>Pervasive Adenine N6-methylation of Active Genes in Fungi.</title>
        <authorList>
            <consortium name="DOE Joint Genome Institute"/>
            <person name="Mondo S.J."/>
            <person name="Dannebaum R.O."/>
            <person name="Kuo R.C."/>
            <person name="Labutti K."/>
            <person name="Haridas S."/>
            <person name="Kuo A."/>
            <person name="Salamov A."/>
            <person name="Ahrendt S.R."/>
            <person name="Lipzen A."/>
            <person name="Sullivan W."/>
            <person name="Andreopoulos W.B."/>
            <person name="Clum A."/>
            <person name="Lindquist E."/>
            <person name="Daum C."/>
            <person name="Ramamoorthy G.K."/>
            <person name="Gryganskyi A."/>
            <person name="Culley D."/>
            <person name="Magnuson J.K."/>
            <person name="James T.Y."/>
            <person name="O'Malley M.A."/>
            <person name="Stajich J.E."/>
            <person name="Spatafora J.W."/>
            <person name="Visel A."/>
            <person name="Grigoriev I.V."/>
        </authorList>
    </citation>
    <scope>NUCLEOTIDE SEQUENCE [LARGE SCALE GENOMIC DNA]</scope>
    <source>
        <strain evidence="1 2">68-887.2</strain>
    </source>
</reference>
<gene>
    <name evidence="1" type="ORF">BCR39DRAFT_562641</name>
</gene>
<organism evidence="1 2">
    <name type="scientific">Naematelia encephala</name>
    <dbReference type="NCBI Taxonomy" id="71784"/>
    <lineage>
        <taxon>Eukaryota</taxon>
        <taxon>Fungi</taxon>
        <taxon>Dikarya</taxon>
        <taxon>Basidiomycota</taxon>
        <taxon>Agaricomycotina</taxon>
        <taxon>Tremellomycetes</taxon>
        <taxon>Tremellales</taxon>
        <taxon>Naemateliaceae</taxon>
        <taxon>Naematelia</taxon>
    </lineage>
</organism>
<dbReference type="EMBL" id="MCFC01000110">
    <property type="protein sequence ID" value="ORY21468.1"/>
    <property type="molecule type" value="Genomic_DNA"/>
</dbReference>
<dbReference type="Proteomes" id="UP000193986">
    <property type="component" value="Unassembled WGS sequence"/>
</dbReference>
<comment type="caution">
    <text evidence="1">The sequence shown here is derived from an EMBL/GenBank/DDBJ whole genome shotgun (WGS) entry which is preliminary data.</text>
</comment>
<accession>A0A1Y2AFS7</accession>
<name>A0A1Y2AFS7_9TREE</name>
<protein>
    <submittedName>
        <fullName evidence="1">Uncharacterized protein</fullName>
    </submittedName>
</protein>
<dbReference type="InParanoid" id="A0A1Y2AFS7"/>
<evidence type="ECO:0000313" key="2">
    <source>
        <dbReference type="Proteomes" id="UP000193986"/>
    </source>
</evidence>